<proteinExistence type="inferred from homology"/>
<gene>
    <name evidence="10" type="ORF">ACCI51_09600</name>
</gene>
<dbReference type="PANTHER" id="PTHR30489:SF0">
    <property type="entry name" value="LIPOPROTEIN-RELEASING SYSTEM TRANSMEMBRANE PROTEIN LOLE"/>
    <property type="match status" value="1"/>
</dbReference>
<dbReference type="Proteomes" id="UP001569414">
    <property type="component" value="Unassembled WGS sequence"/>
</dbReference>
<evidence type="ECO:0000256" key="6">
    <source>
        <dbReference type="ARBA" id="ARBA00023136"/>
    </source>
</evidence>
<organism evidence="10 11">
    <name type="scientific">Microbulbifer echini</name>
    <dbReference type="NCBI Taxonomy" id="1529067"/>
    <lineage>
        <taxon>Bacteria</taxon>
        <taxon>Pseudomonadati</taxon>
        <taxon>Pseudomonadota</taxon>
        <taxon>Gammaproteobacteria</taxon>
        <taxon>Cellvibrionales</taxon>
        <taxon>Microbulbiferaceae</taxon>
        <taxon>Microbulbifer</taxon>
    </lineage>
</organism>
<comment type="similarity">
    <text evidence="2">Belongs to the ABC-4 integral membrane protein family. LolC/E subfamily.</text>
</comment>
<dbReference type="RefSeq" id="WP_299587646.1">
    <property type="nucleotide sequence ID" value="NZ_JBGMEL010000008.1"/>
</dbReference>
<feature type="transmembrane region" description="Helical" evidence="7">
    <location>
        <begin position="273"/>
        <end position="297"/>
    </location>
</feature>
<evidence type="ECO:0000256" key="3">
    <source>
        <dbReference type="ARBA" id="ARBA00022475"/>
    </source>
</evidence>
<protein>
    <submittedName>
        <fullName evidence="10">ABC transporter permease</fullName>
    </submittedName>
</protein>
<dbReference type="PROSITE" id="PS51257">
    <property type="entry name" value="PROKAR_LIPOPROTEIN"/>
    <property type="match status" value="1"/>
</dbReference>
<accession>A0ABV4NN13</accession>
<evidence type="ECO:0000256" key="7">
    <source>
        <dbReference type="SAM" id="Phobius"/>
    </source>
</evidence>
<keyword evidence="5 7" id="KW-1133">Transmembrane helix</keyword>
<dbReference type="PANTHER" id="PTHR30489">
    <property type="entry name" value="LIPOPROTEIN-RELEASING SYSTEM TRANSMEMBRANE PROTEIN LOLE"/>
    <property type="match status" value="1"/>
</dbReference>
<evidence type="ECO:0000313" key="11">
    <source>
        <dbReference type="Proteomes" id="UP001569414"/>
    </source>
</evidence>
<keyword evidence="4 7" id="KW-0812">Transmembrane</keyword>
<evidence type="ECO:0000259" key="9">
    <source>
        <dbReference type="Pfam" id="PF12704"/>
    </source>
</evidence>
<keyword evidence="11" id="KW-1185">Reference proteome</keyword>
<reference evidence="10 11" key="1">
    <citation type="submission" date="2024-08" db="EMBL/GenBank/DDBJ databases">
        <authorList>
            <person name="Ishaq N."/>
        </authorList>
    </citation>
    <scope>NUCLEOTIDE SEQUENCE [LARGE SCALE GENOMIC DNA]</scope>
    <source>
        <strain evidence="10 11">JCM 30400</strain>
    </source>
</reference>
<dbReference type="Pfam" id="PF12704">
    <property type="entry name" value="MacB_PCD"/>
    <property type="match status" value="1"/>
</dbReference>
<feature type="transmembrane region" description="Helical" evidence="7">
    <location>
        <begin position="364"/>
        <end position="389"/>
    </location>
</feature>
<feature type="transmembrane region" description="Helical" evidence="7">
    <location>
        <begin position="20"/>
        <end position="44"/>
    </location>
</feature>
<feature type="transmembrane region" description="Helical" evidence="7">
    <location>
        <begin position="317"/>
        <end position="344"/>
    </location>
</feature>
<feature type="domain" description="MacB-like periplasmic core" evidence="9">
    <location>
        <begin position="19"/>
        <end position="241"/>
    </location>
</feature>
<evidence type="ECO:0000256" key="1">
    <source>
        <dbReference type="ARBA" id="ARBA00004651"/>
    </source>
</evidence>
<keyword evidence="3" id="KW-1003">Cell membrane</keyword>
<comment type="caution">
    <text evidence="10">The sequence shown here is derived from an EMBL/GenBank/DDBJ whole genome shotgun (WGS) entry which is preliminary data.</text>
</comment>
<feature type="domain" description="ABC3 transporter permease C-terminal" evidence="8">
    <location>
        <begin position="276"/>
        <end position="401"/>
    </location>
</feature>
<evidence type="ECO:0000256" key="2">
    <source>
        <dbReference type="ARBA" id="ARBA00005236"/>
    </source>
</evidence>
<sequence length="409" mass="44385">MILGWKVALLNILRNGRRSLITLAAVVFGCTSLIVFGGFVQSMYDGMRESMIRSQLGHIQIYAAGYNQYGKAEPEKYQIPSAKLEQISNVIEKQTQALVVAPRLNFNGLLSDGKQSIAIMGIGVDAEKEVLLSSAIHIVQGEDLFPEDAAAAHLGEGLFNALNAEVGDHLTLLASTQDGAINAVDIQIAGVVTTGVKALDDRLLRVNLPLAQELLYTTDVTRLVVLLEETEMTDMAAEDLGKAFRDQNLNLELKSWWDLAGYYHQVVGLFNGVFGFITVIVLVIVALSISNTMLMAVMERTREIGTIRAMGGTPTQVVGLILLESVFLGIIGSLLGLLAGILAAKGITYAEWMMPRPPGSTQDYPIRVFVVSEILMKTFTLGFLISLISSIYPAVKASRIPVVNALRFT</sequence>
<evidence type="ECO:0000259" key="8">
    <source>
        <dbReference type="Pfam" id="PF02687"/>
    </source>
</evidence>
<comment type="subcellular location">
    <subcellularLocation>
        <location evidence="1">Cell membrane</location>
        <topology evidence="1">Multi-pass membrane protein</topology>
    </subcellularLocation>
</comment>
<dbReference type="Pfam" id="PF02687">
    <property type="entry name" value="FtsX"/>
    <property type="match status" value="1"/>
</dbReference>
<evidence type="ECO:0000313" key="10">
    <source>
        <dbReference type="EMBL" id="MFA0790798.1"/>
    </source>
</evidence>
<evidence type="ECO:0000256" key="5">
    <source>
        <dbReference type="ARBA" id="ARBA00022989"/>
    </source>
</evidence>
<dbReference type="InterPro" id="IPR003838">
    <property type="entry name" value="ABC3_permease_C"/>
</dbReference>
<evidence type="ECO:0000256" key="4">
    <source>
        <dbReference type="ARBA" id="ARBA00022692"/>
    </source>
</evidence>
<dbReference type="InterPro" id="IPR051447">
    <property type="entry name" value="Lipoprotein-release_system"/>
</dbReference>
<dbReference type="EMBL" id="JBGMEL010000008">
    <property type="protein sequence ID" value="MFA0790798.1"/>
    <property type="molecule type" value="Genomic_DNA"/>
</dbReference>
<name>A0ABV4NN13_9GAMM</name>
<dbReference type="InterPro" id="IPR025857">
    <property type="entry name" value="MacB_PCD"/>
</dbReference>
<keyword evidence="6 7" id="KW-0472">Membrane</keyword>